<evidence type="ECO:0000256" key="5">
    <source>
        <dbReference type="ARBA" id="ARBA00023295"/>
    </source>
</evidence>
<dbReference type="EC" id="3.2.1.52" evidence="3"/>
<dbReference type="PROSITE" id="PS00775">
    <property type="entry name" value="GLYCOSYL_HYDROL_F3"/>
    <property type="match status" value="1"/>
</dbReference>
<protein>
    <recommendedName>
        <fullName evidence="3">beta-N-acetylhexosaminidase</fullName>
        <ecNumber evidence="3">3.2.1.52</ecNumber>
    </recommendedName>
</protein>
<dbReference type="InterPro" id="IPR019800">
    <property type="entry name" value="Glyco_hydro_3_AS"/>
</dbReference>
<accession>A0A7X3S798</accession>
<evidence type="ECO:0000256" key="3">
    <source>
        <dbReference type="ARBA" id="ARBA00012663"/>
    </source>
</evidence>
<dbReference type="AlphaFoldDB" id="A0A7X3S798"/>
<evidence type="ECO:0000259" key="6">
    <source>
        <dbReference type="Pfam" id="PF00933"/>
    </source>
</evidence>
<dbReference type="Pfam" id="PF00933">
    <property type="entry name" value="Glyco_hydro_3"/>
    <property type="match status" value="1"/>
</dbReference>
<dbReference type="NCBIfam" id="NF003740">
    <property type="entry name" value="PRK05337.1"/>
    <property type="match status" value="1"/>
</dbReference>
<sequence>MMAKAFICGASSTSLSVDERAFVATERPWGLILFARNCHEPEQIRDLVAEFRECVADIDAPVLIDQEGGRVRRLRPPIVADYPPGDVYGRIFARDRQAGVRAAWAGARLIGADLHDLGINVDCLPIVDVRFPETDDVIGDRAYGDTPDQVAEIGRAVASGLEAAGVLPVLKHIPGHGRATVDSHHELPVVDAAKSELCDVDFAPFRKLNDLPLAMTAHIVYGAIDPQNCATQSPKMIGDIIRGEIGFDGCLMSDDVSMRALGGEMRERVASLFAAGCDLALHCNGDFAEMRDVAAASPELRGKALARANAAKARLRAPEPVDRKALREEFERLIGA</sequence>
<evidence type="ECO:0000256" key="4">
    <source>
        <dbReference type="ARBA" id="ARBA00022801"/>
    </source>
</evidence>
<gene>
    <name evidence="7" type="primary">nagZ</name>
    <name evidence="7" type="ORF">GR183_06560</name>
</gene>
<comment type="similarity">
    <text evidence="2">Belongs to the glycosyl hydrolase 3 family.</text>
</comment>
<dbReference type="SUPFAM" id="SSF51445">
    <property type="entry name" value="(Trans)glycosidases"/>
    <property type="match status" value="1"/>
</dbReference>
<comment type="caution">
    <text evidence="7">The sequence shown here is derived from an EMBL/GenBank/DDBJ whole genome shotgun (WGS) entry which is preliminary data.</text>
</comment>
<dbReference type="Proteomes" id="UP000433101">
    <property type="component" value="Unassembled WGS sequence"/>
</dbReference>
<dbReference type="InterPro" id="IPR001764">
    <property type="entry name" value="Glyco_hydro_3_N"/>
</dbReference>
<evidence type="ECO:0000256" key="2">
    <source>
        <dbReference type="ARBA" id="ARBA00005336"/>
    </source>
</evidence>
<keyword evidence="8" id="KW-1185">Reference proteome</keyword>
<proteinExistence type="inferred from homology"/>
<dbReference type="PANTHER" id="PTHR30480:SF13">
    <property type="entry name" value="BETA-HEXOSAMINIDASE"/>
    <property type="match status" value="1"/>
</dbReference>
<feature type="domain" description="Glycoside hydrolase family 3 N-terminal" evidence="6">
    <location>
        <begin position="19"/>
        <end position="296"/>
    </location>
</feature>
<dbReference type="GO" id="GO:0004563">
    <property type="term" value="F:beta-N-acetylhexosaminidase activity"/>
    <property type="evidence" value="ECO:0007669"/>
    <property type="project" value="UniProtKB-EC"/>
</dbReference>
<organism evidence="7 8">
    <name type="scientific">Stappia sediminis</name>
    <dbReference type="NCBI Taxonomy" id="2692190"/>
    <lineage>
        <taxon>Bacteria</taxon>
        <taxon>Pseudomonadati</taxon>
        <taxon>Pseudomonadota</taxon>
        <taxon>Alphaproteobacteria</taxon>
        <taxon>Hyphomicrobiales</taxon>
        <taxon>Stappiaceae</taxon>
        <taxon>Stappia</taxon>
    </lineage>
</organism>
<evidence type="ECO:0000313" key="8">
    <source>
        <dbReference type="Proteomes" id="UP000433101"/>
    </source>
</evidence>
<dbReference type="InterPro" id="IPR017853">
    <property type="entry name" value="GH"/>
</dbReference>
<dbReference type="InterPro" id="IPR050226">
    <property type="entry name" value="NagZ_Beta-hexosaminidase"/>
</dbReference>
<keyword evidence="4 7" id="KW-0378">Hydrolase</keyword>
<dbReference type="EMBL" id="WUMV01000002">
    <property type="protein sequence ID" value="MXN64561.1"/>
    <property type="molecule type" value="Genomic_DNA"/>
</dbReference>
<dbReference type="GO" id="GO:0005975">
    <property type="term" value="P:carbohydrate metabolic process"/>
    <property type="evidence" value="ECO:0007669"/>
    <property type="project" value="InterPro"/>
</dbReference>
<dbReference type="Gene3D" id="3.20.20.300">
    <property type="entry name" value="Glycoside hydrolase, family 3, N-terminal domain"/>
    <property type="match status" value="1"/>
</dbReference>
<dbReference type="GO" id="GO:0009254">
    <property type="term" value="P:peptidoglycan turnover"/>
    <property type="evidence" value="ECO:0007669"/>
    <property type="project" value="TreeGrafter"/>
</dbReference>
<dbReference type="InterPro" id="IPR036962">
    <property type="entry name" value="Glyco_hydro_3_N_sf"/>
</dbReference>
<dbReference type="PANTHER" id="PTHR30480">
    <property type="entry name" value="BETA-HEXOSAMINIDASE-RELATED"/>
    <property type="match status" value="1"/>
</dbReference>
<name>A0A7X3S798_9HYPH</name>
<evidence type="ECO:0000313" key="7">
    <source>
        <dbReference type="EMBL" id="MXN64561.1"/>
    </source>
</evidence>
<comment type="catalytic activity">
    <reaction evidence="1">
        <text>Hydrolysis of terminal non-reducing N-acetyl-D-hexosamine residues in N-acetyl-beta-D-hexosaminides.</text>
        <dbReference type="EC" id="3.2.1.52"/>
    </reaction>
</comment>
<dbReference type="RefSeq" id="WP_160774766.1">
    <property type="nucleotide sequence ID" value="NZ_WUMV01000002.1"/>
</dbReference>
<reference evidence="7 8" key="1">
    <citation type="submission" date="2019-12" db="EMBL/GenBank/DDBJ databases">
        <authorList>
            <person name="Li M."/>
        </authorList>
    </citation>
    <scope>NUCLEOTIDE SEQUENCE [LARGE SCALE GENOMIC DNA]</scope>
    <source>
        <strain evidence="7 8">GBMRC 2046</strain>
    </source>
</reference>
<keyword evidence="5 7" id="KW-0326">Glycosidase</keyword>
<evidence type="ECO:0000256" key="1">
    <source>
        <dbReference type="ARBA" id="ARBA00001231"/>
    </source>
</evidence>